<dbReference type="CDD" id="cd02022">
    <property type="entry name" value="DPCK"/>
    <property type="match status" value="1"/>
</dbReference>
<keyword evidence="5 7" id="KW-0418">Kinase</keyword>
<dbReference type="EMBL" id="PCWA01000084">
    <property type="protein sequence ID" value="PIQ88862.1"/>
    <property type="molecule type" value="Genomic_DNA"/>
</dbReference>
<dbReference type="GO" id="GO:0015937">
    <property type="term" value="P:coenzyme A biosynthetic process"/>
    <property type="evidence" value="ECO:0007669"/>
    <property type="project" value="UniProtKB-UniRule"/>
</dbReference>
<evidence type="ECO:0000256" key="4">
    <source>
        <dbReference type="ARBA" id="ARBA00022993"/>
    </source>
</evidence>
<dbReference type="HAMAP" id="MF_00376">
    <property type="entry name" value="Dephospho_CoA_kinase"/>
    <property type="match status" value="1"/>
</dbReference>
<dbReference type="GO" id="GO:0005737">
    <property type="term" value="C:cytoplasm"/>
    <property type="evidence" value="ECO:0007669"/>
    <property type="project" value="UniProtKB-SubCell"/>
</dbReference>
<evidence type="ECO:0000256" key="2">
    <source>
        <dbReference type="ARBA" id="ARBA00022741"/>
    </source>
</evidence>
<keyword evidence="4 5" id="KW-0173">Coenzyme A biosynthesis</keyword>
<dbReference type="InterPro" id="IPR027417">
    <property type="entry name" value="P-loop_NTPase"/>
</dbReference>
<dbReference type="UniPathway" id="UPA00241">
    <property type="reaction ID" value="UER00356"/>
</dbReference>
<sequence>MPKFSRSFIGRRKKQRRKLPAVVGITGSLAGGKTTVAGIFKKNGAGVIDADKIAHSLLVKGSPVYKKTVLKFGPIILNRDKSINKPGLADAVFGSKRRLSSYLKIIHPEIKKTIRQKIRQKRKAGGRYKIIVLDAPLLIEAGMLSDIDKLIVVRINKANQLKRIKAKFGRNEDILKRLKFQIPLSQKSKLADYIIDNNNPLKETEKQVKKIWEDLTRG</sequence>
<comment type="pathway">
    <text evidence="5">Cofactor biosynthesis; coenzyme A biosynthesis; CoA from (R)-pantothenate: step 5/5.</text>
</comment>
<comment type="subcellular location">
    <subcellularLocation>
        <location evidence="5">Cytoplasm</location>
    </subcellularLocation>
</comment>
<dbReference type="EC" id="2.7.1.24" evidence="5 6"/>
<organism evidence="7 8">
    <name type="scientific">Candidatus Ghiorseimicrobium undicola</name>
    <dbReference type="NCBI Taxonomy" id="1974746"/>
    <lineage>
        <taxon>Bacteria</taxon>
        <taxon>Pseudomonadati</taxon>
        <taxon>Candidatus Omnitrophota</taxon>
        <taxon>Candidatus Ghiorseimicrobium</taxon>
    </lineage>
</organism>
<keyword evidence="3 5" id="KW-0067">ATP-binding</keyword>
<evidence type="ECO:0000256" key="5">
    <source>
        <dbReference type="HAMAP-Rule" id="MF_00376"/>
    </source>
</evidence>
<dbReference type="PANTHER" id="PTHR10695:SF46">
    <property type="entry name" value="BIFUNCTIONAL COENZYME A SYNTHASE-RELATED"/>
    <property type="match status" value="1"/>
</dbReference>
<keyword evidence="5" id="KW-0963">Cytoplasm</keyword>
<evidence type="ECO:0000256" key="1">
    <source>
        <dbReference type="ARBA" id="ARBA00009018"/>
    </source>
</evidence>
<protein>
    <recommendedName>
        <fullName evidence="5 6">Dephospho-CoA kinase</fullName>
        <ecNumber evidence="5 6">2.7.1.24</ecNumber>
    </recommendedName>
    <alternativeName>
        <fullName evidence="5">Dephosphocoenzyme A kinase</fullName>
    </alternativeName>
</protein>
<dbReference type="Proteomes" id="UP000229641">
    <property type="component" value="Unassembled WGS sequence"/>
</dbReference>
<dbReference type="PANTHER" id="PTHR10695">
    <property type="entry name" value="DEPHOSPHO-COA KINASE-RELATED"/>
    <property type="match status" value="1"/>
</dbReference>
<dbReference type="GO" id="GO:0004140">
    <property type="term" value="F:dephospho-CoA kinase activity"/>
    <property type="evidence" value="ECO:0007669"/>
    <property type="project" value="UniProtKB-UniRule"/>
</dbReference>
<dbReference type="NCBIfam" id="TIGR00152">
    <property type="entry name" value="dephospho-CoA kinase"/>
    <property type="match status" value="1"/>
</dbReference>
<keyword evidence="2 5" id="KW-0547">Nucleotide-binding</keyword>
<dbReference type="SUPFAM" id="SSF52540">
    <property type="entry name" value="P-loop containing nucleoside triphosphate hydrolases"/>
    <property type="match status" value="1"/>
</dbReference>
<keyword evidence="5" id="KW-0808">Transferase</keyword>
<dbReference type="Gene3D" id="3.40.50.300">
    <property type="entry name" value="P-loop containing nucleotide triphosphate hydrolases"/>
    <property type="match status" value="1"/>
</dbReference>
<proteinExistence type="inferred from homology"/>
<dbReference type="PROSITE" id="PS51219">
    <property type="entry name" value="DPCK"/>
    <property type="match status" value="1"/>
</dbReference>
<name>A0A2H0LWX3_9BACT</name>
<comment type="caution">
    <text evidence="7">The sequence shown here is derived from an EMBL/GenBank/DDBJ whole genome shotgun (WGS) entry which is preliminary data.</text>
</comment>
<evidence type="ECO:0000313" key="8">
    <source>
        <dbReference type="Proteomes" id="UP000229641"/>
    </source>
</evidence>
<evidence type="ECO:0000313" key="7">
    <source>
        <dbReference type="EMBL" id="PIQ88862.1"/>
    </source>
</evidence>
<reference evidence="7 8" key="1">
    <citation type="submission" date="2017-09" db="EMBL/GenBank/DDBJ databases">
        <title>Depth-based differentiation of microbial function through sediment-hosted aquifers and enrichment of novel symbionts in the deep terrestrial subsurface.</title>
        <authorList>
            <person name="Probst A.J."/>
            <person name="Ladd B."/>
            <person name="Jarett J.K."/>
            <person name="Geller-Mcgrath D.E."/>
            <person name="Sieber C.M."/>
            <person name="Emerson J.B."/>
            <person name="Anantharaman K."/>
            <person name="Thomas B.C."/>
            <person name="Malmstrom R."/>
            <person name="Stieglmeier M."/>
            <person name="Klingl A."/>
            <person name="Woyke T."/>
            <person name="Ryan C.M."/>
            <person name="Banfield J.F."/>
        </authorList>
    </citation>
    <scope>NUCLEOTIDE SEQUENCE [LARGE SCALE GENOMIC DNA]</scope>
    <source>
        <strain evidence="7">CG11_big_fil_rev_8_21_14_0_20_42_13</strain>
    </source>
</reference>
<comment type="catalytic activity">
    <reaction evidence="5">
        <text>3'-dephospho-CoA + ATP = ADP + CoA + H(+)</text>
        <dbReference type="Rhea" id="RHEA:18245"/>
        <dbReference type="ChEBI" id="CHEBI:15378"/>
        <dbReference type="ChEBI" id="CHEBI:30616"/>
        <dbReference type="ChEBI" id="CHEBI:57287"/>
        <dbReference type="ChEBI" id="CHEBI:57328"/>
        <dbReference type="ChEBI" id="CHEBI:456216"/>
        <dbReference type="EC" id="2.7.1.24"/>
    </reaction>
</comment>
<comment type="similarity">
    <text evidence="1 5">Belongs to the CoaE family.</text>
</comment>
<dbReference type="GO" id="GO:0005524">
    <property type="term" value="F:ATP binding"/>
    <property type="evidence" value="ECO:0007669"/>
    <property type="project" value="UniProtKB-UniRule"/>
</dbReference>
<accession>A0A2H0LWX3</accession>
<gene>
    <name evidence="5" type="primary">coaE</name>
    <name evidence="7" type="ORF">COV72_06185</name>
</gene>
<dbReference type="AlphaFoldDB" id="A0A2H0LWX3"/>
<evidence type="ECO:0000256" key="3">
    <source>
        <dbReference type="ARBA" id="ARBA00022840"/>
    </source>
</evidence>
<feature type="binding site" evidence="5">
    <location>
        <begin position="30"/>
        <end position="35"/>
    </location>
    <ligand>
        <name>ATP</name>
        <dbReference type="ChEBI" id="CHEBI:30616"/>
    </ligand>
</feature>
<evidence type="ECO:0000256" key="6">
    <source>
        <dbReference type="NCBIfam" id="TIGR00152"/>
    </source>
</evidence>
<comment type="function">
    <text evidence="5">Catalyzes the phosphorylation of the 3'-hydroxyl group of dephosphocoenzyme A to form coenzyme A.</text>
</comment>
<dbReference type="InterPro" id="IPR001977">
    <property type="entry name" value="Depp_CoAkinase"/>
</dbReference>
<dbReference type="Pfam" id="PF01121">
    <property type="entry name" value="CoaE"/>
    <property type="match status" value="1"/>
</dbReference>